<gene>
    <name evidence="1" type="ORF">M9458_054550</name>
</gene>
<evidence type="ECO:0000313" key="2">
    <source>
        <dbReference type="Proteomes" id="UP001529510"/>
    </source>
</evidence>
<dbReference type="AlphaFoldDB" id="A0ABD0MPR2"/>
<dbReference type="PANTHER" id="PTHR47331">
    <property type="entry name" value="PHD-TYPE DOMAIN-CONTAINING PROTEIN"/>
    <property type="match status" value="1"/>
</dbReference>
<comment type="caution">
    <text evidence="1">The sequence shown here is derived from an EMBL/GenBank/DDBJ whole genome shotgun (WGS) entry which is preliminary data.</text>
</comment>
<name>A0ABD0MPR2_CIRMR</name>
<proteinExistence type="predicted"/>
<reference evidence="1 2" key="1">
    <citation type="submission" date="2024-05" db="EMBL/GenBank/DDBJ databases">
        <title>Genome sequencing and assembly of Indian major carp, Cirrhinus mrigala (Hamilton, 1822).</title>
        <authorList>
            <person name="Mohindra V."/>
            <person name="Chowdhury L.M."/>
            <person name="Lal K."/>
            <person name="Jena J.K."/>
        </authorList>
    </citation>
    <scope>NUCLEOTIDE SEQUENCE [LARGE SCALE GENOMIC DNA]</scope>
    <source>
        <strain evidence="1">CM1030</strain>
        <tissue evidence="1">Blood</tissue>
    </source>
</reference>
<organism evidence="1 2">
    <name type="scientific">Cirrhinus mrigala</name>
    <name type="common">Mrigala</name>
    <dbReference type="NCBI Taxonomy" id="683832"/>
    <lineage>
        <taxon>Eukaryota</taxon>
        <taxon>Metazoa</taxon>
        <taxon>Chordata</taxon>
        <taxon>Craniata</taxon>
        <taxon>Vertebrata</taxon>
        <taxon>Euteleostomi</taxon>
        <taxon>Actinopterygii</taxon>
        <taxon>Neopterygii</taxon>
        <taxon>Teleostei</taxon>
        <taxon>Ostariophysi</taxon>
        <taxon>Cypriniformes</taxon>
        <taxon>Cyprinidae</taxon>
        <taxon>Labeoninae</taxon>
        <taxon>Labeonini</taxon>
        <taxon>Cirrhinus</taxon>
    </lineage>
</organism>
<sequence length="396" mass="44741">MHPDIALPLFTPPMQELDTDQQDVTTPEVTSKCTEVCGESAPMRSCAKMCLVRVFPREQQERATRMYAIIDDQSNRSLAKGEFFQIFGIQSNPSPYLLRTCAGSMETAGRKVVGFQIETLDEVALAHPHSKTVAQYIPKLDPDAQILVLLGRDMIRVHKVRQQINGLHDAPFAQRLNLGWVIVGDVCIERAHKPMVSVFKTHILDNGRPSLLTPCQSHIKVKEKLCHGGEHKSGVFPHAFNHATEGVQAEDKLGLKVFDRTKNDNKPAMSFEDEIFLKIMQAEFHQDEQENWVAPLPFRSPRPSLPNNREQALSRLNSLRRMLSRNPEMKEQFSAFMEKLFQNHHAERAPPIYEDGLVSFPTEAEAIDLLKCTQESLSKSNVKLHFTVLLSSLAAE</sequence>
<protein>
    <submittedName>
        <fullName evidence="1">Uncharacterized protein</fullName>
    </submittedName>
</protein>
<dbReference type="PANTHER" id="PTHR47331:SF6">
    <property type="entry name" value="DOUBLECORTIN DOMAIN-CONTAINING PROTEIN"/>
    <property type="match status" value="1"/>
</dbReference>
<evidence type="ECO:0000313" key="1">
    <source>
        <dbReference type="EMBL" id="KAL0150123.1"/>
    </source>
</evidence>
<dbReference type="EMBL" id="JAMKFB020000306">
    <property type="protein sequence ID" value="KAL0150123.1"/>
    <property type="molecule type" value="Genomic_DNA"/>
</dbReference>
<dbReference type="Proteomes" id="UP001529510">
    <property type="component" value="Unassembled WGS sequence"/>
</dbReference>
<keyword evidence="2" id="KW-1185">Reference proteome</keyword>
<accession>A0ABD0MPR2</accession>